<dbReference type="Gene3D" id="3.40.50.20">
    <property type="match status" value="1"/>
</dbReference>
<protein>
    <submittedName>
        <fullName evidence="6">Biotin carboxylase</fullName>
    </submittedName>
</protein>
<dbReference type="Gene3D" id="3.30.470.20">
    <property type="entry name" value="ATP-grasp fold, B domain"/>
    <property type="match status" value="1"/>
</dbReference>
<organism evidence="6 7">
    <name type="scientific">Desulfovibrio gilichinskyi</name>
    <dbReference type="NCBI Taxonomy" id="1519643"/>
    <lineage>
        <taxon>Bacteria</taxon>
        <taxon>Pseudomonadati</taxon>
        <taxon>Thermodesulfobacteriota</taxon>
        <taxon>Desulfovibrionia</taxon>
        <taxon>Desulfovibrionales</taxon>
        <taxon>Desulfovibrionaceae</taxon>
        <taxon>Desulfovibrio</taxon>
    </lineage>
</organism>
<accession>A0A1X7F320</accession>
<sequence>MKKVLIMIGAGIETIPAITKAKEMGIHVVATDLNPDAPGFAHADEAVIGCVYTPEKTVAALKKWAEKGVKPNGVMCVAVDAPHTVAAVAKMFGLRAVSTETAALATDKLAMKDCFKAKGIPIPWYSQISSGSELKEIFLERQETLVIKPVDSRGARGVLQLEYNLENMPDYDWAFNYSQNESPTNRVMVESYLDGPQVSTEGFVVGGKSYTPGFSDRNYEFLDKFAPHIIENGGQLPSFLPYDIQMAVKDLSGKAAIALGISHGVAKGDMVVHNGKPYVIEMAARLSGGYFCSHEIPWNTGVDFVGIAIRLAIGETPNPEEMIPFYQKGVAQRYLFPSEGIVTAIDGVDEAQEIEGIEMVEIRTEVGAVIPPTTNHPARAGVIIGVANTREEAVSAVEKAVNCIKITTEKS</sequence>
<keyword evidence="2 4" id="KW-0547">Nucleotide-binding</keyword>
<dbReference type="SUPFAM" id="SSF56059">
    <property type="entry name" value="Glutathione synthetase ATP-binding domain-like"/>
    <property type="match status" value="1"/>
</dbReference>
<name>A0A1X7F320_9BACT</name>
<dbReference type="EMBL" id="FWZU01000010">
    <property type="protein sequence ID" value="SMF45021.1"/>
    <property type="molecule type" value="Genomic_DNA"/>
</dbReference>
<proteinExistence type="predicted"/>
<dbReference type="AlphaFoldDB" id="A0A1X7F320"/>
<keyword evidence="7" id="KW-1185">Reference proteome</keyword>
<evidence type="ECO:0000256" key="2">
    <source>
        <dbReference type="ARBA" id="ARBA00022741"/>
    </source>
</evidence>
<dbReference type="InterPro" id="IPR052032">
    <property type="entry name" value="ATP-dep_AA_Ligase"/>
</dbReference>
<evidence type="ECO:0000259" key="5">
    <source>
        <dbReference type="PROSITE" id="PS50975"/>
    </source>
</evidence>
<dbReference type="InterPro" id="IPR011761">
    <property type="entry name" value="ATP-grasp"/>
</dbReference>
<dbReference type="Pfam" id="PF18603">
    <property type="entry name" value="LAL_C2"/>
    <property type="match status" value="1"/>
</dbReference>
<evidence type="ECO:0000256" key="1">
    <source>
        <dbReference type="ARBA" id="ARBA00022598"/>
    </source>
</evidence>
<dbReference type="PROSITE" id="PS50975">
    <property type="entry name" value="ATP_GRASP"/>
    <property type="match status" value="1"/>
</dbReference>
<dbReference type="GO" id="GO:0046872">
    <property type="term" value="F:metal ion binding"/>
    <property type="evidence" value="ECO:0007669"/>
    <property type="project" value="InterPro"/>
</dbReference>
<keyword evidence="1" id="KW-0436">Ligase</keyword>
<dbReference type="InterPro" id="IPR020561">
    <property type="entry name" value="PRibGlycinamid_synth_ATP-grasp"/>
</dbReference>
<feature type="domain" description="ATP-grasp" evidence="5">
    <location>
        <begin position="112"/>
        <end position="313"/>
    </location>
</feature>
<dbReference type="PANTHER" id="PTHR43585:SF2">
    <property type="entry name" value="ATP-GRASP ENZYME FSQD"/>
    <property type="match status" value="1"/>
</dbReference>
<dbReference type="STRING" id="1519643.SAMN06295933_3630"/>
<dbReference type="PANTHER" id="PTHR43585">
    <property type="entry name" value="FUMIPYRROLE BIOSYNTHESIS PROTEIN C"/>
    <property type="match status" value="1"/>
</dbReference>
<evidence type="ECO:0000313" key="7">
    <source>
        <dbReference type="Proteomes" id="UP000192906"/>
    </source>
</evidence>
<dbReference type="InterPro" id="IPR040570">
    <property type="entry name" value="LAL_C2"/>
</dbReference>
<dbReference type="GO" id="GO:0016874">
    <property type="term" value="F:ligase activity"/>
    <property type="evidence" value="ECO:0007669"/>
    <property type="project" value="UniProtKB-KW"/>
</dbReference>
<keyword evidence="3 4" id="KW-0067">ATP-binding</keyword>
<dbReference type="GO" id="GO:0005524">
    <property type="term" value="F:ATP binding"/>
    <property type="evidence" value="ECO:0007669"/>
    <property type="project" value="UniProtKB-UniRule"/>
</dbReference>
<dbReference type="Pfam" id="PF01071">
    <property type="entry name" value="GARS_A"/>
    <property type="match status" value="1"/>
</dbReference>
<evidence type="ECO:0000313" key="6">
    <source>
        <dbReference type="EMBL" id="SMF45021.1"/>
    </source>
</evidence>
<dbReference type="Proteomes" id="UP000192906">
    <property type="component" value="Unassembled WGS sequence"/>
</dbReference>
<dbReference type="RefSeq" id="WP_085104840.1">
    <property type="nucleotide sequence ID" value="NZ_FWZU01000010.1"/>
</dbReference>
<dbReference type="OrthoDB" id="24041at2"/>
<gene>
    <name evidence="6" type="ORF">SAMN06295933_3630</name>
</gene>
<reference evidence="7" key="1">
    <citation type="submission" date="2017-04" db="EMBL/GenBank/DDBJ databases">
        <authorList>
            <person name="Varghese N."/>
            <person name="Submissions S."/>
        </authorList>
    </citation>
    <scope>NUCLEOTIDE SEQUENCE [LARGE SCALE GENOMIC DNA]</scope>
    <source>
        <strain evidence="7">K3S</strain>
    </source>
</reference>
<evidence type="ECO:0000256" key="3">
    <source>
        <dbReference type="ARBA" id="ARBA00022840"/>
    </source>
</evidence>
<evidence type="ECO:0000256" key="4">
    <source>
        <dbReference type="PROSITE-ProRule" id="PRU00409"/>
    </source>
</evidence>